<name>A0A9X2BSA1_9PROT</name>
<dbReference type="InterPro" id="IPR054158">
    <property type="entry name" value="RNR-II_ins_dom"/>
</dbReference>
<organism evidence="7 8">
    <name type="scientific">Roseomonas acroporae</name>
    <dbReference type="NCBI Taxonomy" id="2937791"/>
    <lineage>
        <taxon>Bacteria</taxon>
        <taxon>Pseudomonadati</taxon>
        <taxon>Pseudomonadota</taxon>
        <taxon>Alphaproteobacteria</taxon>
        <taxon>Acetobacterales</taxon>
        <taxon>Roseomonadaceae</taxon>
        <taxon>Roseomonas</taxon>
    </lineage>
</organism>
<dbReference type="PANTHER" id="PTHR43371:SF1">
    <property type="entry name" value="RIBONUCLEOSIDE-DIPHOSPHATE REDUCTASE"/>
    <property type="match status" value="1"/>
</dbReference>
<accession>A0A9X2BSA1</accession>
<sequence>MDGSIGLLPPIPATTPRFGDGQAAPTGRTLPGASFGEVPLPARALDPGMGVAVARRTVFRPEDAEDFGRVADRVAAGNMALLDLMPGGGAGRPEAASPEPAAEQARLRSAEQARLRNAIATGALLTSGRHLQHGDAGQPGRNLELFTNCATAIASFTSFYLLLNGAGVGRSYDDALMAVDWAEAPDLLLRLPPEHPDYPRDEAGLRRFAAELGLEPDAARRLRDEGLLHDPAAAPADAVRIRIDDSREGWAKAMEVLEAMAYRRERHRTLLLDLSDIRPAGAPIRGMQGRPASGPVALLRAFLDIREGVIAPARAGTMARWEQALRLDHYLSMAVQVGGARRAARIACKSWRDPGVLGFVAIKAEGGLWTANNSVLVDREFWSLLEPGAAGPLADHARAVFAEATRCAYVNGEPGFINADLLEDHRTGGARARPAHTDGRDFRSSRYRAEEAAPLLAELAARAAASRFPVITNPCGEIALHVAGGYCVIADFAPVLACPVPLDSVTPGAVPAEVAALWDARVLDSVRLGVRFLVRANRMDALYGEEVRRTNRIGIGPTGLHEWAWLRFGLDFHDLLDEARAAPFRQALEALSEAAKREAAGYAASLGMAAPATVTTVKPSGTISKLFGLTEGAHLPARRQYLRWVQFKGMRDEAGEWLPGADPLLAEYERRGYPLRALRSFPGMTIVGFPTVPLIQRLGLGERVVTAPEATPDEQYRWLRLLERHWIGAWRGNQVSYTLKLYTDRHDLAEFRDIVRREQPLVRCCAVLPTRPDHALGYEYLPEEEIPAGRFDALVAAIGAAEEASAGVAEEVDLATLQCASGVCPI</sequence>
<keyword evidence="4" id="KW-0170">Cobalt</keyword>
<protein>
    <submittedName>
        <fullName evidence="7">Recombinase</fullName>
    </submittedName>
</protein>
<evidence type="ECO:0000256" key="3">
    <source>
        <dbReference type="ARBA" id="ARBA00023002"/>
    </source>
</evidence>
<dbReference type="PANTHER" id="PTHR43371">
    <property type="entry name" value="VITAMIN B12-DEPENDENT RIBONUCLEOTIDE REDUCTASE"/>
    <property type="match status" value="1"/>
</dbReference>
<keyword evidence="2" id="KW-0846">Cobalamin</keyword>
<gene>
    <name evidence="7" type="ORF">M0638_00820</name>
</gene>
<dbReference type="GO" id="GO:0004748">
    <property type="term" value="F:ribonucleoside-diphosphate reductase activity, thioredoxin disulfide as acceptor"/>
    <property type="evidence" value="ECO:0007669"/>
    <property type="project" value="TreeGrafter"/>
</dbReference>
<keyword evidence="8" id="KW-1185">Reference proteome</keyword>
<dbReference type="SUPFAM" id="SSF51998">
    <property type="entry name" value="PFL-like glycyl radical enzymes"/>
    <property type="match status" value="1"/>
</dbReference>
<keyword evidence="3" id="KW-0560">Oxidoreductase</keyword>
<evidence type="ECO:0000259" key="6">
    <source>
        <dbReference type="Pfam" id="PF21995"/>
    </source>
</evidence>
<dbReference type="RefSeq" id="WP_248665052.1">
    <property type="nucleotide sequence ID" value="NZ_JALPRX010000002.1"/>
</dbReference>
<dbReference type="Pfam" id="PF21995">
    <property type="entry name" value="RNR-II_ins_dom"/>
    <property type="match status" value="1"/>
</dbReference>
<comment type="caution">
    <text evidence="7">The sequence shown here is derived from an EMBL/GenBank/DDBJ whole genome shotgun (WGS) entry which is preliminary data.</text>
</comment>
<feature type="domain" description="B12-dependent ribonucleotide reductase insertion" evidence="6">
    <location>
        <begin position="236"/>
        <end position="306"/>
    </location>
</feature>
<evidence type="ECO:0000256" key="4">
    <source>
        <dbReference type="ARBA" id="ARBA00023285"/>
    </source>
</evidence>
<evidence type="ECO:0000256" key="1">
    <source>
        <dbReference type="ARBA" id="ARBA00001922"/>
    </source>
</evidence>
<evidence type="ECO:0000313" key="7">
    <source>
        <dbReference type="EMBL" id="MCK8782922.1"/>
    </source>
</evidence>
<dbReference type="Proteomes" id="UP001139516">
    <property type="component" value="Unassembled WGS sequence"/>
</dbReference>
<proteinExistence type="predicted"/>
<evidence type="ECO:0000313" key="8">
    <source>
        <dbReference type="Proteomes" id="UP001139516"/>
    </source>
</evidence>
<dbReference type="InterPro" id="IPR050862">
    <property type="entry name" value="RdRp_reductase_class-2"/>
</dbReference>
<dbReference type="Gene3D" id="3.30.1620.10">
    <property type="entry name" value="b-12 dependent (class ii) ribonucleotide reductase, Chain A, Domain 2"/>
    <property type="match status" value="1"/>
</dbReference>
<dbReference type="AlphaFoldDB" id="A0A9X2BSA1"/>
<evidence type="ECO:0000256" key="5">
    <source>
        <dbReference type="SAM" id="MobiDB-lite"/>
    </source>
</evidence>
<dbReference type="Gene3D" id="3.20.70.20">
    <property type="match status" value="1"/>
</dbReference>
<comment type="cofactor">
    <cofactor evidence="1">
        <name>adenosylcob(III)alamin</name>
        <dbReference type="ChEBI" id="CHEBI:18408"/>
    </cofactor>
</comment>
<reference evidence="7" key="1">
    <citation type="submission" date="2022-04" db="EMBL/GenBank/DDBJ databases">
        <title>Roseomonas acroporae sp. nov., isolated from coral Acropora digitifera.</title>
        <authorList>
            <person name="Sun H."/>
        </authorList>
    </citation>
    <scope>NUCLEOTIDE SEQUENCE</scope>
    <source>
        <strain evidence="7">NAR14</strain>
    </source>
</reference>
<dbReference type="EMBL" id="JALPRX010000002">
    <property type="protein sequence ID" value="MCK8782922.1"/>
    <property type="molecule type" value="Genomic_DNA"/>
</dbReference>
<evidence type="ECO:0000256" key="2">
    <source>
        <dbReference type="ARBA" id="ARBA00022628"/>
    </source>
</evidence>
<dbReference type="GO" id="GO:0031419">
    <property type="term" value="F:cobalamin binding"/>
    <property type="evidence" value="ECO:0007669"/>
    <property type="project" value="UniProtKB-KW"/>
</dbReference>
<feature type="region of interest" description="Disordered" evidence="5">
    <location>
        <begin position="1"/>
        <end position="34"/>
    </location>
</feature>